<reference evidence="10 11" key="1">
    <citation type="submission" date="2019-03" db="EMBL/GenBank/DDBJ databases">
        <title>Genomic Encyclopedia of Type Strains, Phase IV (KMG-IV): sequencing the most valuable type-strain genomes for metagenomic binning, comparative biology and taxonomic classification.</title>
        <authorList>
            <person name="Goeker M."/>
        </authorList>
    </citation>
    <scope>NUCLEOTIDE SEQUENCE [LARGE SCALE GENOMIC DNA]</scope>
    <source>
        <strain evidence="10 11">DSM 24984</strain>
    </source>
</reference>
<organism evidence="10 11">
    <name type="scientific">Seleniivibrio woodruffii</name>
    <dbReference type="NCBI Taxonomy" id="1078050"/>
    <lineage>
        <taxon>Bacteria</taxon>
        <taxon>Pseudomonadati</taxon>
        <taxon>Deferribacterota</taxon>
        <taxon>Deferribacteres</taxon>
        <taxon>Deferribacterales</taxon>
        <taxon>Geovibrionaceae</taxon>
        <taxon>Seleniivibrio</taxon>
    </lineage>
</organism>
<evidence type="ECO:0000256" key="7">
    <source>
        <dbReference type="HAMAP-Rule" id="MF_00220"/>
    </source>
</evidence>
<feature type="binding site" evidence="7">
    <location>
        <position position="150"/>
    </location>
    <ligand>
        <name>Zn(2+)</name>
        <dbReference type="ChEBI" id="CHEBI:29105"/>
        <label>1</label>
    </ligand>
</feature>
<feature type="domain" description="Dihydroorotase catalytic" evidence="9">
    <location>
        <begin position="47"/>
        <end position="234"/>
    </location>
</feature>
<sequence length="425" mass="45991">MKTLLKNCKIVNHDKITEGNILIDGEIIASVTASADEKADKVIDCKGKYAVPGLIDLHVHFRDPGLEYKEDITSGAKAAVAGGVTAACPMANTKPVNDNRIITEYMIKKAKEDGLIDIFPIGAMTKGMEGEELTEMGDMVEGGAIGFSDDGKPVCSAEVFRRAAEYAAQFGSFVISHAEDKSLAGAGVIHEGEVSAITGLRGIPSESEEVMVARDILMSKLTGAHVHICHISSKGTLELIKWGKSMGYNVTCEVTPHHFTLTDKELLGYDTNCKMNPPLRAQEDVDAMIEGLRNGDIDCIVTDHAPHSRDEKAQEFDLAPFGMTGIQTMLPLSLALVEKGVIDMPAFVRLTSYTPAKLIKKNDRGEIAVGKLADIAIVDPDLEYVFDMELNRSKSVNTPYIGKTLKGAALYTIKSGRVVFEFPTK</sequence>
<evidence type="ECO:0000313" key="11">
    <source>
        <dbReference type="Proteomes" id="UP000294614"/>
    </source>
</evidence>
<dbReference type="SUPFAM" id="SSF51556">
    <property type="entry name" value="Metallo-dependent hydrolases"/>
    <property type="match status" value="1"/>
</dbReference>
<dbReference type="CDD" id="cd01317">
    <property type="entry name" value="DHOase_IIa"/>
    <property type="match status" value="1"/>
</dbReference>
<dbReference type="InterPro" id="IPR004722">
    <property type="entry name" value="DHOase"/>
</dbReference>
<dbReference type="RefSeq" id="WP_132873641.1">
    <property type="nucleotide sequence ID" value="NZ_SMGG01000004.1"/>
</dbReference>
<dbReference type="OrthoDB" id="9803027at2"/>
<comment type="similarity">
    <text evidence="2 7">Belongs to the metallo-dependent hydrolases superfamily. DHOase family. Class I DHOase subfamily.</text>
</comment>
<dbReference type="GO" id="GO:0006145">
    <property type="term" value="P:purine nucleobase catabolic process"/>
    <property type="evidence" value="ECO:0007669"/>
    <property type="project" value="TreeGrafter"/>
</dbReference>
<feature type="binding site" evidence="7">
    <location>
        <begin position="321"/>
        <end position="322"/>
    </location>
    <ligand>
        <name>substrate</name>
    </ligand>
</feature>
<feature type="binding site" evidence="7">
    <location>
        <begin position="60"/>
        <end position="62"/>
    </location>
    <ligand>
        <name>substrate</name>
    </ligand>
</feature>
<dbReference type="InterPro" id="IPR011059">
    <property type="entry name" value="Metal-dep_hydrolase_composite"/>
</dbReference>
<evidence type="ECO:0000256" key="4">
    <source>
        <dbReference type="ARBA" id="ARBA00022801"/>
    </source>
</evidence>
<evidence type="ECO:0000256" key="3">
    <source>
        <dbReference type="ARBA" id="ARBA00022723"/>
    </source>
</evidence>
<dbReference type="NCBIfam" id="TIGR00857">
    <property type="entry name" value="pyrC_multi"/>
    <property type="match status" value="1"/>
</dbReference>
<dbReference type="GO" id="GO:0044205">
    <property type="term" value="P:'de novo' UMP biosynthetic process"/>
    <property type="evidence" value="ECO:0007669"/>
    <property type="project" value="UniProtKB-UniRule"/>
</dbReference>
<evidence type="ECO:0000256" key="5">
    <source>
        <dbReference type="ARBA" id="ARBA00022833"/>
    </source>
</evidence>
<feature type="binding site" evidence="7">
    <location>
        <position position="307"/>
    </location>
    <ligand>
        <name>substrate</name>
    </ligand>
</feature>
<keyword evidence="11" id="KW-1185">Reference proteome</keyword>
<comment type="cofactor">
    <cofactor evidence="7">
        <name>Zn(2+)</name>
        <dbReference type="ChEBI" id="CHEBI:29105"/>
    </cofactor>
    <text evidence="7">Binds 2 Zn(2+) ions per subunit.</text>
</comment>
<feature type="binding site" evidence="7">
    <location>
        <position position="276"/>
    </location>
    <ligand>
        <name>substrate</name>
    </ligand>
</feature>
<dbReference type="Gene3D" id="2.30.40.10">
    <property type="entry name" value="Urease, subunit C, domain 1"/>
    <property type="match status" value="1"/>
</dbReference>
<evidence type="ECO:0000313" key="10">
    <source>
        <dbReference type="EMBL" id="TCK60776.1"/>
    </source>
</evidence>
<dbReference type="InterPro" id="IPR032466">
    <property type="entry name" value="Metal_Hydrolase"/>
</dbReference>
<dbReference type="Pfam" id="PF12890">
    <property type="entry name" value="DHOase"/>
    <property type="match status" value="1"/>
</dbReference>
<feature type="binding site" evidence="7">
    <location>
        <position position="303"/>
    </location>
    <ligand>
        <name>Zn(2+)</name>
        <dbReference type="ChEBI" id="CHEBI:29105"/>
        <label>1</label>
    </ligand>
</feature>
<keyword evidence="6 7" id="KW-0665">Pyrimidine biosynthesis</keyword>
<feature type="active site" evidence="7">
    <location>
        <position position="303"/>
    </location>
</feature>
<dbReference type="AlphaFoldDB" id="A0A4R1K8T7"/>
<dbReference type="PANTHER" id="PTHR43668:SF2">
    <property type="entry name" value="ALLANTOINASE"/>
    <property type="match status" value="1"/>
</dbReference>
<dbReference type="Gene3D" id="3.20.20.140">
    <property type="entry name" value="Metal-dependent hydrolases"/>
    <property type="match status" value="1"/>
</dbReference>
<dbReference type="GO" id="GO:0008270">
    <property type="term" value="F:zinc ion binding"/>
    <property type="evidence" value="ECO:0007669"/>
    <property type="project" value="UniProtKB-UniRule"/>
</dbReference>
<dbReference type="InterPro" id="IPR013108">
    <property type="entry name" value="Amidohydro_3"/>
</dbReference>
<dbReference type="Pfam" id="PF07969">
    <property type="entry name" value="Amidohydro_3"/>
    <property type="match status" value="1"/>
</dbReference>
<comment type="catalytic activity">
    <reaction evidence="7">
        <text>(S)-dihydroorotate + H2O = N-carbamoyl-L-aspartate + H(+)</text>
        <dbReference type="Rhea" id="RHEA:24296"/>
        <dbReference type="ChEBI" id="CHEBI:15377"/>
        <dbReference type="ChEBI" id="CHEBI:15378"/>
        <dbReference type="ChEBI" id="CHEBI:30864"/>
        <dbReference type="ChEBI" id="CHEBI:32814"/>
        <dbReference type="EC" id="3.5.2.3"/>
    </reaction>
</comment>
<evidence type="ECO:0000256" key="2">
    <source>
        <dbReference type="ARBA" id="ARBA00010286"/>
    </source>
</evidence>
<comment type="pathway">
    <text evidence="7">Pyrimidine metabolism; UMP biosynthesis via de novo pathway; (S)-dihydroorotate from bicarbonate: step 3/3.</text>
</comment>
<feature type="binding site" evidence="7">
    <location>
        <position position="150"/>
    </location>
    <ligand>
        <name>Zn(2+)</name>
        <dbReference type="ChEBI" id="CHEBI:29105"/>
        <label>2</label>
    </ligand>
</feature>
<accession>A0A4R1K8T7</accession>
<comment type="function">
    <text evidence="1 7">Catalyzes the reversible cyclization of carbamoyl aspartate to dihydroorotate.</text>
</comment>
<dbReference type="GO" id="GO:0004151">
    <property type="term" value="F:dihydroorotase activity"/>
    <property type="evidence" value="ECO:0007669"/>
    <property type="project" value="UniProtKB-UniRule"/>
</dbReference>
<dbReference type="PROSITE" id="PS00483">
    <property type="entry name" value="DIHYDROOROTASE_2"/>
    <property type="match status" value="1"/>
</dbReference>
<evidence type="ECO:0000259" key="8">
    <source>
        <dbReference type="Pfam" id="PF07969"/>
    </source>
</evidence>
<dbReference type="HAMAP" id="MF_00220_B">
    <property type="entry name" value="PyrC_classI_B"/>
    <property type="match status" value="1"/>
</dbReference>
<dbReference type="UniPathway" id="UPA00070">
    <property type="reaction ID" value="UER00117"/>
</dbReference>
<dbReference type="InterPro" id="IPR050138">
    <property type="entry name" value="DHOase/Allantoinase_Hydrolase"/>
</dbReference>
<proteinExistence type="inferred from homology"/>
<evidence type="ECO:0000259" key="9">
    <source>
        <dbReference type="Pfam" id="PF12890"/>
    </source>
</evidence>
<evidence type="ECO:0000256" key="1">
    <source>
        <dbReference type="ARBA" id="ARBA00002368"/>
    </source>
</evidence>
<protein>
    <recommendedName>
        <fullName evidence="7">Dihydroorotase</fullName>
        <shortName evidence="7">DHOase</shortName>
        <ecNumber evidence="7">3.5.2.3</ecNumber>
    </recommendedName>
</protein>
<dbReference type="GO" id="GO:0005737">
    <property type="term" value="C:cytoplasm"/>
    <property type="evidence" value="ECO:0007669"/>
    <property type="project" value="TreeGrafter"/>
</dbReference>
<dbReference type="PROSITE" id="PS00482">
    <property type="entry name" value="DIHYDROOROTASE_1"/>
    <property type="match status" value="1"/>
</dbReference>
<dbReference type="EMBL" id="SMGG01000004">
    <property type="protein sequence ID" value="TCK60776.1"/>
    <property type="molecule type" value="Genomic_DNA"/>
</dbReference>
<dbReference type="Proteomes" id="UP000294614">
    <property type="component" value="Unassembled WGS sequence"/>
</dbReference>
<evidence type="ECO:0000256" key="6">
    <source>
        <dbReference type="ARBA" id="ARBA00022975"/>
    </source>
</evidence>
<dbReference type="PANTHER" id="PTHR43668">
    <property type="entry name" value="ALLANTOINASE"/>
    <property type="match status" value="1"/>
</dbReference>
<feature type="binding site" evidence="7">
    <location>
        <position position="58"/>
    </location>
    <ligand>
        <name>Zn(2+)</name>
        <dbReference type="ChEBI" id="CHEBI:29105"/>
        <label>1</label>
    </ligand>
</feature>
<comment type="caution">
    <text evidence="10">The sequence shown here is derived from an EMBL/GenBank/DDBJ whole genome shotgun (WGS) entry which is preliminary data.</text>
</comment>
<keyword evidence="4 7" id="KW-0378">Hydrolase</keyword>
<keyword evidence="5 7" id="KW-0862">Zinc</keyword>
<feature type="binding site" evidence="7">
    <location>
        <position position="92"/>
    </location>
    <ligand>
        <name>substrate</name>
    </ligand>
</feature>
<dbReference type="InterPro" id="IPR002195">
    <property type="entry name" value="Dihydroorotase_CS"/>
</dbReference>
<gene>
    <name evidence="7" type="primary">pyrC</name>
    <name evidence="10" type="ORF">C8D98_1655</name>
</gene>
<dbReference type="InterPro" id="IPR024403">
    <property type="entry name" value="DHOase_cat"/>
</dbReference>
<feature type="domain" description="Amidohydrolase 3" evidence="8">
    <location>
        <begin position="341"/>
        <end position="420"/>
    </location>
</feature>
<dbReference type="GO" id="GO:0004038">
    <property type="term" value="F:allantoinase activity"/>
    <property type="evidence" value="ECO:0007669"/>
    <property type="project" value="TreeGrafter"/>
</dbReference>
<dbReference type="SUPFAM" id="SSF51338">
    <property type="entry name" value="Composite domain of metallo-dependent hydrolases"/>
    <property type="match status" value="1"/>
</dbReference>
<dbReference type="EC" id="3.5.2.3" evidence="7"/>
<name>A0A4R1K8T7_9BACT</name>
<keyword evidence="3 7" id="KW-0479">Metal-binding</keyword>
<feature type="binding site" evidence="7">
    <location>
        <position position="60"/>
    </location>
    <ligand>
        <name>Zn(2+)</name>
        <dbReference type="ChEBI" id="CHEBI:29105"/>
        <label>1</label>
    </ligand>
</feature>
<feature type="binding site" evidence="7">
    <location>
        <position position="177"/>
    </location>
    <ligand>
        <name>Zn(2+)</name>
        <dbReference type="ChEBI" id="CHEBI:29105"/>
        <label>2</label>
    </ligand>
</feature>
<feature type="binding site" evidence="7">
    <location>
        <position position="230"/>
    </location>
    <ligand>
        <name>Zn(2+)</name>
        <dbReference type="ChEBI" id="CHEBI:29105"/>
        <label>2</label>
    </ligand>
</feature>